<keyword evidence="2" id="KW-0690">Ribosome biogenesis</keyword>
<proteinExistence type="inferred from homology"/>
<dbReference type="InterPro" id="IPR012173">
    <property type="entry name" value="Mpp10"/>
</dbReference>
<dbReference type="PANTHER" id="PTHR17039">
    <property type="entry name" value="U3 SMALL NUCLEOLAR RIBONUCLEOPROTEIN PROTEIN MPP10"/>
    <property type="match status" value="1"/>
</dbReference>
<evidence type="ECO:0000256" key="7">
    <source>
        <dbReference type="SAM" id="MobiDB-lite"/>
    </source>
</evidence>
<accession>A0A395MAV7</accession>
<dbReference type="Proteomes" id="UP000265631">
    <property type="component" value="Unassembled WGS sequence"/>
</dbReference>
<evidence type="ECO:0000256" key="3">
    <source>
        <dbReference type="ARBA" id="ARBA00022552"/>
    </source>
</evidence>
<name>A0A395MAV7_9HYPO</name>
<dbReference type="GO" id="GO:0034457">
    <property type="term" value="C:Mpp10 complex"/>
    <property type="evidence" value="ECO:0007669"/>
    <property type="project" value="InterPro"/>
</dbReference>
<reference evidence="8 9" key="1">
    <citation type="journal article" date="2018" name="PLoS Pathog.">
        <title>Evolution of structural diversity of trichothecenes, a family of toxins produced by plant pathogenic and entomopathogenic fungi.</title>
        <authorList>
            <person name="Proctor R.H."/>
            <person name="McCormick S.P."/>
            <person name="Kim H.S."/>
            <person name="Cardoza R.E."/>
            <person name="Stanley A.M."/>
            <person name="Lindo L."/>
            <person name="Kelly A."/>
            <person name="Brown D.W."/>
            <person name="Lee T."/>
            <person name="Vaughan M.M."/>
            <person name="Alexander N.J."/>
            <person name="Busman M."/>
            <person name="Gutierrez S."/>
        </authorList>
    </citation>
    <scope>NUCLEOTIDE SEQUENCE [LARGE SCALE GENOMIC DNA]</scope>
    <source>
        <strain evidence="8 9">NRRL 13405</strain>
    </source>
</reference>
<comment type="caution">
    <text evidence="8">The sequence shown here is derived from an EMBL/GenBank/DDBJ whole genome shotgun (WGS) entry which is preliminary data.</text>
</comment>
<gene>
    <name evidence="8" type="ORF">FIE12Z_10715</name>
</gene>
<evidence type="ECO:0000313" key="9">
    <source>
        <dbReference type="Proteomes" id="UP000265631"/>
    </source>
</evidence>
<dbReference type="PANTHER" id="PTHR17039:SF0">
    <property type="entry name" value="U3 SMALL NUCLEOLAR RIBONUCLEOPROTEIN PROTEIN MPP10"/>
    <property type="match status" value="1"/>
</dbReference>
<evidence type="ECO:0000256" key="6">
    <source>
        <dbReference type="ARBA" id="ARBA00029455"/>
    </source>
</evidence>
<keyword evidence="5" id="KW-0687">Ribonucleoprotein</keyword>
<evidence type="ECO:0000313" key="8">
    <source>
        <dbReference type="EMBL" id="RFN45025.1"/>
    </source>
</evidence>
<evidence type="ECO:0000256" key="1">
    <source>
        <dbReference type="ARBA" id="ARBA00004604"/>
    </source>
</evidence>
<dbReference type="GO" id="GO:0006364">
    <property type="term" value="P:rRNA processing"/>
    <property type="evidence" value="ECO:0007669"/>
    <property type="project" value="UniProtKB-KW"/>
</dbReference>
<evidence type="ECO:0000256" key="5">
    <source>
        <dbReference type="ARBA" id="ARBA00023274"/>
    </source>
</evidence>
<dbReference type="GO" id="GO:0032040">
    <property type="term" value="C:small-subunit processome"/>
    <property type="evidence" value="ECO:0007669"/>
    <property type="project" value="TreeGrafter"/>
</dbReference>
<dbReference type="AlphaFoldDB" id="A0A395MAV7"/>
<dbReference type="STRING" id="2594813.A0A395MAV7"/>
<feature type="compositionally biased region" description="Basic residues" evidence="7">
    <location>
        <begin position="269"/>
        <end position="280"/>
    </location>
</feature>
<dbReference type="Pfam" id="PF04006">
    <property type="entry name" value="Mpp10"/>
    <property type="match status" value="1"/>
</dbReference>
<keyword evidence="3" id="KW-0698">rRNA processing</keyword>
<comment type="subcellular location">
    <subcellularLocation>
        <location evidence="1">Nucleus</location>
        <location evidence="1">Nucleolus</location>
    </subcellularLocation>
</comment>
<sequence length="339" mass="37153">MLKVKVLLEQRVHGTINGSGFTRECPLPLGDRGSLKLANLLCKLEAASVAKREWALSGEAAAVDRPMNSLLEEDLDFEHVGKPVPVITPEVSESIEDLIKRRILAQEFDEVIKRRPDTEGAASGTRRGLIELDDSKATKGLAEIYEEEHVKNNNPDSYVSQSDEKLQKEEKEVEAMWKDVCARLDALSSWHYKPKPAAPSLSVVADVATIAMEDAQPTTAQGVTGESSRMAPQEVYKAGSTDNAANGEVVTKAGLPVARQEMSREDKARRRRREKERVRKAGGVDGDKVVSKRAKMQRDAVADLKKGGVKVINRKGEITDVDGKKAKNAKVVSSGNYKL</sequence>
<protein>
    <submittedName>
        <fullName evidence="8">Uncharacterized protein</fullName>
    </submittedName>
</protein>
<comment type="similarity">
    <text evidence="6">Belongs to the MPP10 family.</text>
</comment>
<evidence type="ECO:0000256" key="2">
    <source>
        <dbReference type="ARBA" id="ARBA00022517"/>
    </source>
</evidence>
<keyword evidence="9" id="KW-1185">Reference proteome</keyword>
<dbReference type="EMBL" id="PXXK01000380">
    <property type="protein sequence ID" value="RFN45025.1"/>
    <property type="molecule type" value="Genomic_DNA"/>
</dbReference>
<organism evidence="8 9">
    <name type="scientific">Fusarium flagelliforme</name>
    <dbReference type="NCBI Taxonomy" id="2675880"/>
    <lineage>
        <taxon>Eukaryota</taxon>
        <taxon>Fungi</taxon>
        <taxon>Dikarya</taxon>
        <taxon>Ascomycota</taxon>
        <taxon>Pezizomycotina</taxon>
        <taxon>Sordariomycetes</taxon>
        <taxon>Hypocreomycetidae</taxon>
        <taxon>Hypocreales</taxon>
        <taxon>Nectriaceae</taxon>
        <taxon>Fusarium</taxon>
        <taxon>Fusarium incarnatum-equiseti species complex</taxon>
    </lineage>
</organism>
<feature type="region of interest" description="Disordered" evidence="7">
    <location>
        <begin position="254"/>
        <end position="288"/>
    </location>
</feature>
<keyword evidence="4" id="KW-0539">Nucleus</keyword>
<evidence type="ECO:0000256" key="4">
    <source>
        <dbReference type="ARBA" id="ARBA00023242"/>
    </source>
</evidence>
<dbReference type="GO" id="GO:0005732">
    <property type="term" value="C:sno(s)RNA-containing ribonucleoprotein complex"/>
    <property type="evidence" value="ECO:0007669"/>
    <property type="project" value="InterPro"/>
</dbReference>